<gene>
    <name evidence="1" type="ORF">V1517DRAFT_363550</name>
</gene>
<accession>A0ACC3TJK1</accession>
<organism evidence="1 2">
    <name type="scientific">Lipomyces orientalis</name>
    <dbReference type="NCBI Taxonomy" id="1233043"/>
    <lineage>
        <taxon>Eukaryota</taxon>
        <taxon>Fungi</taxon>
        <taxon>Dikarya</taxon>
        <taxon>Ascomycota</taxon>
        <taxon>Saccharomycotina</taxon>
        <taxon>Lipomycetes</taxon>
        <taxon>Lipomycetales</taxon>
        <taxon>Lipomycetaceae</taxon>
        <taxon>Lipomyces</taxon>
    </lineage>
</organism>
<reference evidence="2" key="1">
    <citation type="journal article" date="2024" name="Front. Bioeng. Biotechnol.">
        <title>Genome-scale model development and genomic sequencing of the oleaginous clade Lipomyces.</title>
        <authorList>
            <person name="Czajka J.J."/>
            <person name="Han Y."/>
            <person name="Kim J."/>
            <person name="Mondo S.J."/>
            <person name="Hofstad B.A."/>
            <person name="Robles A."/>
            <person name="Haridas S."/>
            <person name="Riley R."/>
            <person name="LaButti K."/>
            <person name="Pangilinan J."/>
            <person name="Andreopoulos W."/>
            <person name="Lipzen A."/>
            <person name="Yan J."/>
            <person name="Wang M."/>
            <person name="Ng V."/>
            <person name="Grigoriev I.V."/>
            <person name="Spatafora J.W."/>
            <person name="Magnuson J.K."/>
            <person name="Baker S.E."/>
            <person name="Pomraning K.R."/>
        </authorList>
    </citation>
    <scope>NUCLEOTIDE SEQUENCE [LARGE SCALE GENOMIC DNA]</scope>
    <source>
        <strain evidence="2">CBS 10300</strain>
    </source>
</reference>
<protein>
    <submittedName>
        <fullName evidence="1">Uncharacterized protein</fullName>
    </submittedName>
</protein>
<evidence type="ECO:0000313" key="2">
    <source>
        <dbReference type="Proteomes" id="UP001489719"/>
    </source>
</evidence>
<name>A0ACC3TJK1_9ASCO</name>
<evidence type="ECO:0000313" key="1">
    <source>
        <dbReference type="EMBL" id="KAK9320931.1"/>
    </source>
</evidence>
<keyword evidence="2" id="KW-1185">Reference proteome</keyword>
<dbReference type="EMBL" id="MU970112">
    <property type="protein sequence ID" value="KAK9320931.1"/>
    <property type="molecule type" value="Genomic_DNA"/>
</dbReference>
<sequence>MMDVVATAVDSHKLATAIAELVFSVYKSCPSKCKPTVRPDSTREWTNLASVVVQTGDGELVCTSLATGVKAISDSTVATAAGRILHDCHAEILAIRAFNRYLINECQNLDDDQLYFSRCVVRSDKAESQSFKRFRLDGRCKIYLLATEVPCGDASMEQIGAGTKEAWDVSQLERGRPLKGREYFSEIGQVRTKPGRSDAPESLSKSCTDKLCLRQFTSLLLTPTTMAMETDGAYLDALIVPKSKINPQSFTRAFGRQGRLARMSDLGGDRPVLFRPFEYWTYELPQFEHSKESIDDENSKPSNISLIYVANDLDVEAIVKGRKMGAKTSSVHASSFASRIRLTQDVIRLAGRDAGASGTMYLDLKRDPIRQRQKDIGRRALGNWWQTAADNFVVCDKNNKNQGIIDG</sequence>
<proteinExistence type="predicted"/>
<comment type="caution">
    <text evidence="1">The sequence shown here is derived from an EMBL/GenBank/DDBJ whole genome shotgun (WGS) entry which is preliminary data.</text>
</comment>
<dbReference type="Proteomes" id="UP001489719">
    <property type="component" value="Unassembled WGS sequence"/>
</dbReference>